<keyword evidence="6 15" id="KW-0679">Respiratory chain</keyword>
<evidence type="ECO:0000256" key="7">
    <source>
        <dbReference type="ARBA" id="ARBA00022692"/>
    </source>
</evidence>
<keyword evidence="9 15" id="KW-0249">Electron transport</keyword>
<reference evidence="17" key="1">
    <citation type="submission" date="2015-11" db="EMBL/GenBank/DDBJ databases">
        <authorList>
            <person name="Zhang Y."/>
            <person name="Guo Z."/>
        </authorList>
    </citation>
    <scope>NUCLEOTIDE SEQUENCE</scope>
    <source>
        <tissue evidence="17">Dorsal myotome</tissue>
    </source>
</reference>
<dbReference type="CTD" id="4541"/>
<evidence type="ECO:0000256" key="11">
    <source>
        <dbReference type="ARBA" id="ARBA00023027"/>
    </source>
</evidence>
<evidence type="ECO:0000256" key="6">
    <source>
        <dbReference type="ARBA" id="ARBA00022660"/>
    </source>
</evidence>
<dbReference type="AlphaFoldDB" id="A0A125R6X5"/>
<keyword evidence="12 15" id="KW-0496">Mitochondrion</keyword>
<accession>A0A125R6X5</accession>
<keyword evidence="10 15" id="KW-1133">Transmembrane helix</keyword>
<evidence type="ECO:0000256" key="12">
    <source>
        <dbReference type="ARBA" id="ARBA00023128"/>
    </source>
</evidence>
<name>A0A125R6X5_ACRPD</name>
<evidence type="ECO:0000256" key="15">
    <source>
        <dbReference type="RuleBase" id="RU004430"/>
    </source>
</evidence>
<dbReference type="InterPro" id="IPR001457">
    <property type="entry name" value="NADH_UbQ/plastoQ_OxRdtase_su6"/>
</dbReference>
<comment type="catalytic activity">
    <reaction evidence="14 15">
        <text>a ubiquinone + NADH + 5 H(+)(in) = a ubiquinol + NAD(+) + 4 H(+)(out)</text>
        <dbReference type="Rhea" id="RHEA:29091"/>
        <dbReference type="Rhea" id="RHEA-COMP:9565"/>
        <dbReference type="Rhea" id="RHEA-COMP:9566"/>
        <dbReference type="ChEBI" id="CHEBI:15378"/>
        <dbReference type="ChEBI" id="CHEBI:16389"/>
        <dbReference type="ChEBI" id="CHEBI:17976"/>
        <dbReference type="ChEBI" id="CHEBI:57540"/>
        <dbReference type="ChEBI" id="CHEBI:57945"/>
        <dbReference type="EC" id="7.1.1.2"/>
    </reaction>
</comment>
<evidence type="ECO:0000256" key="10">
    <source>
        <dbReference type="ARBA" id="ARBA00022989"/>
    </source>
</evidence>
<geneLocation type="mitochondrion" evidence="17"/>
<dbReference type="GO" id="GO:0031966">
    <property type="term" value="C:mitochondrial membrane"/>
    <property type="evidence" value="ECO:0007669"/>
    <property type="project" value="UniProtKB-SubCell"/>
</dbReference>
<evidence type="ECO:0000256" key="2">
    <source>
        <dbReference type="ARBA" id="ARBA00005698"/>
    </source>
</evidence>
<feature type="transmembrane region" description="Helical" evidence="15">
    <location>
        <begin position="139"/>
        <end position="159"/>
    </location>
</feature>
<dbReference type="GO" id="GO:0008137">
    <property type="term" value="F:NADH dehydrogenase (ubiquinone) activity"/>
    <property type="evidence" value="ECO:0007669"/>
    <property type="project" value="UniProtKB-UniRule"/>
</dbReference>
<evidence type="ECO:0000256" key="4">
    <source>
        <dbReference type="ARBA" id="ARBA00021095"/>
    </source>
</evidence>
<organism evidence="17">
    <name type="scientific">Acrossocheilus paradoxus</name>
    <name type="common">Taiwan torrent carp</name>
    <name type="synonym">Barbus paradoxus</name>
    <dbReference type="NCBI Taxonomy" id="76593"/>
    <lineage>
        <taxon>Eukaryota</taxon>
        <taxon>Metazoa</taxon>
        <taxon>Chordata</taxon>
        <taxon>Craniata</taxon>
        <taxon>Vertebrata</taxon>
        <taxon>Euteleostomi</taxon>
        <taxon>Actinopterygii</taxon>
        <taxon>Neopterygii</taxon>
        <taxon>Teleostei</taxon>
        <taxon>Ostariophysi</taxon>
        <taxon>Cypriniformes</taxon>
        <taxon>Cyprinidae</taxon>
        <taxon>Acrossocheilinae</taxon>
        <taxon>Acrossocheilus</taxon>
    </lineage>
</organism>
<dbReference type="GeneID" id="26896654"/>
<feature type="signal peptide" evidence="16">
    <location>
        <begin position="1"/>
        <end position="20"/>
    </location>
</feature>
<keyword evidence="5 15" id="KW-0813">Transport</keyword>
<feature type="transmembrane region" description="Helical" evidence="15">
    <location>
        <begin position="87"/>
        <end position="106"/>
    </location>
</feature>
<keyword evidence="8 15" id="KW-1278">Translocase</keyword>
<dbReference type="EC" id="7.1.1.2" evidence="3 15"/>
<feature type="transmembrane region" description="Helical" evidence="15">
    <location>
        <begin position="51"/>
        <end position="75"/>
    </location>
</feature>
<sequence length="173" mass="18617">MTLFMSYLLMALVAGLVAVASNPTPYFAAFRLVFAAGLGCGVLVGHGGSFLSLVLFLIYLRGMLLVFALSAGLGAETFREAWGSRSVLGYVWVYLWGVGLTAGVFWGDWYERSWPVGDGLKEFSVSRADMSGVAEMNSFSGGVLVTCAWVLQLTLLVGLELTRSLSRRTLPAV</sequence>
<keyword evidence="13 15" id="KW-0472">Membrane</keyword>
<evidence type="ECO:0000256" key="9">
    <source>
        <dbReference type="ARBA" id="ARBA00022982"/>
    </source>
</evidence>
<dbReference type="PANTHER" id="PTHR11435:SF1">
    <property type="entry name" value="NADH-UBIQUINONE OXIDOREDUCTASE CHAIN 6"/>
    <property type="match status" value="1"/>
</dbReference>
<keyword evidence="7 15" id="KW-0812">Transmembrane</keyword>
<evidence type="ECO:0000256" key="3">
    <source>
        <dbReference type="ARBA" id="ARBA00012944"/>
    </source>
</evidence>
<evidence type="ECO:0000256" key="8">
    <source>
        <dbReference type="ARBA" id="ARBA00022967"/>
    </source>
</evidence>
<keyword evidence="16" id="KW-0732">Signal</keyword>
<dbReference type="EMBL" id="KT991436">
    <property type="protein sequence ID" value="AMD11932.1"/>
    <property type="molecule type" value="Genomic_DNA"/>
</dbReference>
<feature type="chain" id="PRO_5007179473" description="NADH-ubiquinone oxidoreductase chain 6" evidence="16">
    <location>
        <begin position="21"/>
        <end position="173"/>
    </location>
</feature>
<evidence type="ECO:0000256" key="5">
    <source>
        <dbReference type="ARBA" id="ARBA00022448"/>
    </source>
</evidence>
<dbReference type="PANTHER" id="PTHR11435">
    <property type="entry name" value="NADH UBIQUINONE OXIDOREDUCTASE SUBUNIT ND6"/>
    <property type="match status" value="1"/>
</dbReference>
<proteinExistence type="inferred from homology"/>
<comment type="subcellular location">
    <subcellularLocation>
        <location evidence="1 15">Mitochondrion membrane</location>
        <topology evidence="1 15">Multi-pass membrane protein</topology>
    </subcellularLocation>
</comment>
<dbReference type="Pfam" id="PF00499">
    <property type="entry name" value="Oxidored_q3"/>
    <property type="match status" value="1"/>
</dbReference>
<evidence type="ECO:0000313" key="17">
    <source>
        <dbReference type="EMBL" id="AMD11932.1"/>
    </source>
</evidence>
<evidence type="ECO:0000256" key="1">
    <source>
        <dbReference type="ARBA" id="ARBA00004225"/>
    </source>
</evidence>
<evidence type="ECO:0000256" key="14">
    <source>
        <dbReference type="ARBA" id="ARBA00049551"/>
    </source>
</evidence>
<keyword evidence="11 15" id="KW-0520">NAD</keyword>
<dbReference type="InterPro" id="IPR050269">
    <property type="entry name" value="ComplexI_Subunit6"/>
</dbReference>
<dbReference type="RefSeq" id="YP_009235320.1">
    <property type="nucleotide sequence ID" value="NC_029453.1"/>
</dbReference>
<gene>
    <name evidence="17" type="primary">ND6</name>
</gene>
<evidence type="ECO:0000256" key="13">
    <source>
        <dbReference type="ARBA" id="ARBA00023136"/>
    </source>
</evidence>
<evidence type="ECO:0000256" key="16">
    <source>
        <dbReference type="SAM" id="SignalP"/>
    </source>
</evidence>
<comment type="similarity">
    <text evidence="2 15">Belongs to the complex I subunit 6 family.</text>
</comment>
<keyword evidence="15" id="KW-0830">Ubiquinone</keyword>
<protein>
    <recommendedName>
        <fullName evidence="4 15">NADH-ubiquinone oxidoreductase chain 6</fullName>
        <ecNumber evidence="3 15">7.1.1.2</ecNumber>
    </recommendedName>
</protein>
<comment type="function">
    <text evidence="15">Core subunit of the mitochondrial membrane respiratory chain NADH dehydrogenase (Complex I) which catalyzes electron transfer from NADH through the respiratory chain, using ubiquinone as an electron acceptor. Essential for the catalytic activity and assembly of complex I.</text>
</comment>